<keyword evidence="3" id="KW-1185">Reference proteome</keyword>
<reference evidence="2" key="1">
    <citation type="submission" date="2021-01" db="UniProtKB">
        <authorList>
            <consortium name="EnsemblMetazoa"/>
        </authorList>
    </citation>
    <scope>IDENTIFICATION</scope>
</reference>
<proteinExistence type="predicted"/>
<accession>A0A7M5V0J2</accession>
<evidence type="ECO:0000313" key="2">
    <source>
        <dbReference type="EnsemblMetazoa" id="CLYHEMP001379.2"/>
    </source>
</evidence>
<sequence length="604" mass="68700">MAEVQDWKVEIETVHTKVEHVTNIDENRNQSNAVDTRKTQQYHLDTLFEKVKIISDEENDTIKKEILHEKVEAVDKKLSETHALENTETDNNENGNIIETKGLSVSPIYLETKDNDTEIGKLPRSSPVLTRKRNKAINKGSPESNRNSFISISSESSSDSPNINTDNRKSISSDNDNSANKVFNFDSVNDQYSRKMKQIRKEKAKSLDFGPKNPIINSDKREKSQSFDIGSPKAPRSNSEGSPRISKDKRLFGGINSPKLFRKLRGSGDQSPKTSRSPKIPKSPKIKKDNKNKGDNSPKNKKAIGDRSSSNDSDDFNNEKDDIVGDLRTSKQFDRQINTHQRLSRKTSYVVEEIVNYCVPLVKVEFVGQSSTVKTDKVDNSENVLNLGVYLSLLDRVIRKYKDPLQFTIKDEEYCSVLRLVATKRCLKKETTEECYERLMKDSEEFEKIYHERNVLSDVLTHKYFWGTRQQLLCGKVIADWIDTDRNTAIDPIFGALLCPCGGRVGPGDAGWMHSVFFDDRGFMAYHSAVHDAFGYLITYHGKGPGYDYMKKSKLGRFNPLSGQYDGISFWRNYLKMKVMPDDLVRSTFVMIFGGINSDGIMLL</sequence>
<feature type="compositionally biased region" description="Basic and acidic residues" evidence="1">
    <location>
        <begin position="286"/>
        <end position="298"/>
    </location>
</feature>
<feature type="compositionally biased region" description="Low complexity" evidence="1">
    <location>
        <begin position="144"/>
        <end position="164"/>
    </location>
</feature>
<protein>
    <submittedName>
        <fullName evidence="2">Uncharacterized protein</fullName>
    </submittedName>
</protein>
<feature type="region of interest" description="Disordered" evidence="1">
    <location>
        <begin position="116"/>
        <end position="182"/>
    </location>
</feature>
<dbReference type="GeneID" id="136807242"/>
<dbReference type="OrthoDB" id="6020736at2759"/>
<evidence type="ECO:0000313" key="3">
    <source>
        <dbReference type="Proteomes" id="UP000594262"/>
    </source>
</evidence>
<evidence type="ECO:0000256" key="1">
    <source>
        <dbReference type="SAM" id="MobiDB-lite"/>
    </source>
</evidence>
<organism evidence="2 3">
    <name type="scientific">Clytia hemisphaerica</name>
    <dbReference type="NCBI Taxonomy" id="252671"/>
    <lineage>
        <taxon>Eukaryota</taxon>
        <taxon>Metazoa</taxon>
        <taxon>Cnidaria</taxon>
        <taxon>Hydrozoa</taxon>
        <taxon>Hydroidolina</taxon>
        <taxon>Leptothecata</taxon>
        <taxon>Obeliida</taxon>
        <taxon>Clytiidae</taxon>
        <taxon>Clytia</taxon>
    </lineage>
</organism>
<feature type="region of interest" description="Disordered" evidence="1">
    <location>
        <begin position="195"/>
        <end position="322"/>
    </location>
</feature>
<name>A0A7M5V0J2_9CNID</name>
<dbReference type="AlphaFoldDB" id="A0A7M5V0J2"/>
<dbReference type="RefSeq" id="XP_066919942.1">
    <property type="nucleotide sequence ID" value="XM_067063841.1"/>
</dbReference>
<dbReference type="Proteomes" id="UP000594262">
    <property type="component" value="Unplaced"/>
</dbReference>
<feature type="compositionally biased region" description="Low complexity" evidence="1">
    <location>
        <begin position="271"/>
        <end position="280"/>
    </location>
</feature>
<feature type="compositionally biased region" description="Polar residues" evidence="1">
    <location>
        <begin position="172"/>
        <end position="182"/>
    </location>
</feature>
<dbReference type="EnsemblMetazoa" id="CLYHEMT001379.2">
    <property type="protein sequence ID" value="CLYHEMP001379.2"/>
    <property type="gene ID" value="CLYHEMG001379"/>
</dbReference>